<evidence type="ECO:0000256" key="2">
    <source>
        <dbReference type="SAM" id="Coils"/>
    </source>
</evidence>
<keyword evidence="1" id="KW-0677">Repeat</keyword>
<feature type="compositionally biased region" description="Low complexity" evidence="3">
    <location>
        <begin position="1045"/>
        <end position="1055"/>
    </location>
</feature>
<dbReference type="Gene3D" id="1.10.287.1490">
    <property type="match status" value="1"/>
</dbReference>
<dbReference type="Gene3D" id="1.25.40.10">
    <property type="entry name" value="Tetratricopeptide repeat domain"/>
    <property type="match status" value="1"/>
</dbReference>
<evidence type="ECO:0000256" key="1">
    <source>
        <dbReference type="ARBA" id="ARBA00022737"/>
    </source>
</evidence>
<accession>A0A812TIY9</accession>
<dbReference type="AlphaFoldDB" id="A0A812TIY9"/>
<dbReference type="PANTHER" id="PTHR47447">
    <property type="entry name" value="OS03G0856100 PROTEIN"/>
    <property type="match status" value="1"/>
</dbReference>
<sequence length="1055" mass="115074">MGGTRPPLQNAKKLVIQQTASISALTRRSQWSLALRRFGAAFGEGGLVMDAPALGTGLTACAKGAQWAQALHLYTTSAVANAACFGALLNAFAAAARWREALASLAAAKEPDIVAFNVSINACTRAAAWPGALALFAEVEARSLPATSVTFNSTATACLRGSLWSVAMDLARRGEEAEEGGTSLATLGASLASCERANRWDQAMWLLYKAQSAGGWDVAAGGSAVASCGALQWAQALSLFETFSNLGLVDHVTRTSAVTVCRRAWQWRAAAALVTTTDPATAALGVEVCEAAMAPGCRQRLQHGLFNALADIAKDPGAIRYGELVPASGVLSLGSILGDQRLLDRRIYAVVESALRKPGTETAKHRSLLAEDELRALREERTAKDATIDFLKTKIATLQNRLAVESLQCGGDGEEIQQRLETERRRNEEMSRELQHAALEIDDLRAELKEARAEVASLQAEVEKPLLRSGNSENHNGVLKEHNVLIASVEELERELAQDTTKAAEEIPARPSLAALAVVFDGSTVVKSTAQPSPERSGLLYGFPRPMEHNPEALKPQQAPTRLRSGDGESLAWRPRFRETWQNRVPKAERQESLQEHFRSVQRRKATTATWRRIDPEPFCLALELVVEDLNPGAPEEKVSAKCHKLLRKLARGMRIGWEWQLLNVTEDLDPATLRDMDFEAVVRRLQTLGPQKQAAYGLIKVGDRHGATTIQRHDRMPQADSAIPSAEEYAAAVASQAATVWHRKAMAMALEALKKAQVEKLLDIGASFSPFREAFPEVVAVDPIPGHASVLEGDFLEVEIRDDIHDVEMCPDHPQKLRAVPAQHFDAALLSLVLRALRSKAQRRSMLQRAARSVRPGGLVVVVERTPLEFMTNAPFEDEFWTKIRLRSQRPLRSLRGTQVYLLDRLPDLPASGEGQDAGGEKVPSVPLTLAAESDEGTQPREFLAPTGVSMEEDVEKEVEEEAEVRAASPAEEVPSEEAPLEAAFSKADEVEVEEDSPPEAGEVHVSASGALLNFFDTSEDAAALEAKRQRVARQIERRRQARRQPNATRKSEE</sequence>
<dbReference type="OrthoDB" id="442611at2759"/>
<proteinExistence type="predicted"/>
<name>A0A812TIY9_9DINO</name>
<dbReference type="Proteomes" id="UP000604046">
    <property type="component" value="Unassembled WGS sequence"/>
</dbReference>
<organism evidence="4 5">
    <name type="scientific">Symbiodinium natans</name>
    <dbReference type="NCBI Taxonomy" id="878477"/>
    <lineage>
        <taxon>Eukaryota</taxon>
        <taxon>Sar</taxon>
        <taxon>Alveolata</taxon>
        <taxon>Dinophyceae</taxon>
        <taxon>Suessiales</taxon>
        <taxon>Symbiodiniaceae</taxon>
        <taxon>Symbiodinium</taxon>
    </lineage>
</organism>
<feature type="non-terminal residue" evidence="4">
    <location>
        <position position="1"/>
    </location>
</feature>
<feature type="coiled-coil region" evidence="2">
    <location>
        <begin position="413"/>
        <end position="461"/>
    </location>
</feature>
<feature type="compositionally biased region" description="Acidic residues" evidence="3">
    <location>
        <begin position="952"/>
        <end position="964"/>
    </location>
</feature>
<gene>
    <name evidence="4" type="primary">Samtor</name>
    <name evidence="4" type="ORF">SNAT2548_LOCUS29348</name>
</gene>
<keyword evidence="5" id="KW-1185">Reference proteome</keyword>
<protein>
    <submittedName>
        <fullName evidence="4">Samtor protein</fullName>
    </submittedName>
</protein>
<evidence type="ECO:0000256" key="3">
    <source>
        <dbReference type="SAM" id="MobiDB-lite"/>
    </source>
</evidence>
<reference evidence="4" key="1">
    <citation type="submission" date="2021-02" db="EMBL/GenBank/DDBJ databases">
        <authorList>
            <person name="Dougan E. K."/>
            <person name="Rhodes N."/>
            <person name="Thang M."/>
            <person name="Chan C."/>
        </authorList>
    </citation>
    <scope>NUCLEOTIDE SEQUENCE</scope>
</reference>
<keyword evidence="2" id="KW-0175">Coiled coil</keyword>
<dbReference type="Gene3D" id="3.40.50.150">
    <property type="entry name" value="Vaccinia Virus protein VP39"/>
    <property type="match status" value="1"/>
</dbReference>
<dbReference type="InterPro" id="IPR011990">
    <property type="entry name" value="TPR-like_helical_dom_sf"/>
</dbReference>
<feature type="compositionally biased region" description="Basic and acidic residues" evidence="3">
    <location>
        <begin position="1028"/>
        <end position="1040"/>
    </location>
</feature>
<dbReference type="InterPro" id="IPR029063">
    <property type="entry name" value="SAM-dependent_MTases_sf"/>
</dbReference>
<dbReference type="PANTHER" id="PTHR47447:SF17">
    <property type="entry name" value="OS12G0638900 PROTEIN"/>
    <property type="match status" value="1"/>
</dbReference>
<evidence type="ECO:0000313" key="4">
    <source>
        <dbReference type="EMBL" id="CAE7524328.1"/>
    </source>
</evidence>
<comment type="caution">
    <text evidence="4">The sequence shown here is derived from an EMBL/GenBank/DDBJ whole genome shotgun (WGS) entry which is preliminary data.</text>
</comment>
<dbReference type="SUPFAM" id="SSF53335">
    <property type="entry name" value="S-adenosyl-L-methionine-dependent methyltransferases"/>
    <property type="match status" value="1"/>
</dbReference>
<evidence type="ECO:0000313" key="5">
    <source>
        <dbReference type="Proteomes" id="UP000604046"/>
    </source>
</evidence>
<feature type="region of interest" description="Disordered" evidence="3">
    <location>
        <begin position="1028"/>
        <end position="1055"/>
    </location>
</feature>
<dbReference type="EMBL" id="CAJNDS010002554">
    <property type="protein sequence ID" value="CAE7524328.1"/>
    <property type="molecule type" value="Genomic_DNA"/>
</dbReference>
<feature type="region of interest" description="Disordered" evidence="3">
    <location>
        <begin position="932"/>
        <end position="1005"/>
    </location>
</feature>